<dbReference type="GO" id="GO:0005975">
    <property type="term" value="P:carbohydrate metabolic process"/>
    <property type="evidence" value="ECO:0007669"/>
    <property type="project" value="InterPro"/>
</dbReference>
<comment type="similarity">
    <text evidence="1 5">Belongs to the glycosyl hydrolase 1 family.</text>
</comment>
<dbReference type="PRINTS" id="PR00131">
    <property type="entry name" value="GLHYDRLASE1"/>
</dbReference>
<dbReference type="STRING" id="1802362.A2806_03715"/>
<feature type="active site" description="Nucleophile" evidence="4">
    <location>
        <position position="304"/>
    </location>
</feature>
<evidence type="ECO:0000313" key="6">
    <source>
        <dbReference type="EMBL" id="OHA48040.1"/>
    </source>
</evidence>
<keyword evidence="2" id="KW-0378">Hydrolase</keyword>
<evidence type="ECO:0008006" key="8">
    <source>
        <dbReference type="Google" id="ProtNLM"/>
    </source>
</evidence>
<organism evidence="6 7">
    <name type="scientific">Candidatus Terrybacteria bacterium RIFCSPHIGHO2_01_FULL_48_17</name>
    <dbReference type="NCBI Taxonomy" id="1802362"/>
    <lineage>
        <taxon>Bacteria</taxon>
        <taxon>Candidatus Terryibacteriota</taxon>
    </lineage>
</organism>
<proteinExistence type="inferred from homology"/>
<evidence type="ECO:0000256" key="4">
    <source>
        <dbReference type="PROSITE-ProRule" id="PRU10055"/>
    </source>
</evidence>
<dbReference type="Pfam" id="PF00232">
    <property type="entry name" value="Glyco_hydro_1"/>
    <property type="match status" value="2"/>
</dbReference>
<evidence type="ECO:0000313" key="7">
    <source>
        <dbReference type="Proteomes" id="UP000177629"/>
    </source>
</evidence>
<dbReference type="PANTHER" id="PTHR10353">
    <property type="entry name" value="GLYCOSYL HYDROLASE"/>
    <property type="match status" value="1"/>
</dbReference>
<dbReference type="EMBL" id="MHSS01000009">
    <property type="protein sequence ID" value="OHA48040.1"/>
    <property type="molecule type" value="Genomic_DNA"/>
</dbReference>
<evidence type="ECO:0000256" key="2">
    <source>
        <dbReference type="ARBA" id="ARBA00022801"/>
    </source>
</evidence>
<dbReference type="AlphaFoldDB" id="A0A1G2PI82"/>
<dbReference type="Proteomes" id="UP000177629">
    <property type="component" value="Unassembled WGS sequence"/>
</dbReference>
<reference evidence="6 7" key="1">
    <citation type="journal article" date="2016" name="Nat. Commun.">
        <title>Thousands of microbial genomes shed light on interconnected biogeochemical processes in an aquifer system.</title>
        <authorList>
            <person name="Anantharaman K."/>
            <person name="Brown C.T."/>
            <person name="Hug L.A."/>
            <person name="Sharon I."/>
            <person name="Castelle C.J."/>
            <person name="Probst A.J."/>
            <person name="Thomas B.C."/>
            <person name="Singh A."/>
            <person name="Wilkins M.J."/>
            <person name="Karaoz U."/>
            <person name="Brodie E.L."/>
            <person name="Williams K.H."/>
            <person name="Hubbard S.S."/>
            <person name="Banfield J.F."/>
        </authorList>
    </citation>
    <scope>NUCLEOTIDE SEQUENCE [LARGE SCALE GENOMIC DNA]</scope>
</reference>
<dbReference type="InterPro" id="IPR018120">
    <property type="entry name" value="Glyco_hydro_1_AS"/>
</dbReference>
<dbReference type="SUPFAM" id="SSF51445">
    <property type="entry name" value="(Trans)glycosidases"/>
    <property type="match status" value="1"/>
</dbReference>
<accession>A0A1G2PI82</accession>
<evidence type="ECO:0000256" key="3">
    <source>
        <dbReference type="ARBA" id="ARBA00023295"/>
    </source>
</evidence>
<dbReference type="GO" id="GO:0008422">
    <property type="term" value="F:beta-glucosidase activity"/>
    <property type="evidence" value="ECO:0007669"/>
    <property type="project" value="TreeGrafter"/>
</dbReference>
<dbReference type="InterPro" id="IPR017853">
    <property type="entry name" value="GH"/>
</dbReference>
<name>A0A1G2PI82_9BACT</name>
<evidence type="ECO:0000256" key="1">
    <source>
        <dbReference type="ARBA" id="ARBA00010838"/>
    </source>
</evidence>
<comment type="caution">
    <text evidence="6">The sequence shown here is derived from an EMBL/GenBank/DDBJ whole genome shotgun (WGS) entry which is preliminary data.</text>
</comment>
<dbReference type="PANTHER" id="PTHR10353:SF209">
    <property type="entry name" value="GALACTOLIPID GALACTOSYLTRANSFERASE SFR2, CHLOROPLASTIC"/>
    <property type="match status" value="1"/>
</dbReference>
<gene>
    <name evidence="6" type="ORF">A2806_03715</name>
</gene>
<dbReference type="Gene3D" id="3.20.20.80">
    <property type="entry name" value="Glycosidases"/>
    <property type="match status" value="1"/>
</dbReference>
<dbReference type="PROSITE" id="PS00572">
    <property type="entry name" value="GLYCOSYL_HYDROL_F1_1"/>
    <property type="match status" value="1"/>
</dbReference>
<dbReference type="InterPro" id="IPR001360">
    <property type="entry name" value="Glyco_hydro_1"/>
</dbReference>
<sequence>MNQFPENFLFGAATSAHQVEGNNAYSDWWEFERIQKLDPSGAACDHWNRFREDFDLARALGHNAHRFSIEWAHIEPREGEWDGFALSHYEKVLEALRERNIIPFVTLHHFTNPVWFTKKGGWERNDAAERFARYVEHVIERLAPKASFWMPINEPWVLVSNGWLAKKWPPGKRSFIGAWRAWHNLLDAHKKAYGVIKRYAPNSKVGFNVAYAAFRPTGRKNPLDKFATTLARYQDTTAMLNRVKYFMDFIGLNYYRGFSVSAIPPFIKELGERKTDLGWGIYPQGLGQALHELWHYQKPLYITENGLADANDSQRPRFLTDHLKQVLDALHDGIDVRGYFHWSLLDNFEWADGFSPRFGLVAVDYQTQKRTPRPSAYLYRDIIQSHRLSVS</sequence>
<protein>
    <recommendedName>
        <fullName evidence="8">Beta-glucosidase</fullName>
    </recommendedName>
</protein>
<evidence type="ECO:0000256" key="5">
    <source>
        <dbReference type="RuleBase" id="RU003690"/>
    </source>
</evidence>
<keyword evidence="3" id="KW-0326">Glycosidase</keyword>